<dbReference type="Gene3D" id="3.40.50.720">
    <property type="entry name" value="NAD(P)-binding Rossmann-like Domain"/>
    <property type="match status" value="1"/>
</dbReference>
<dbReference type="EC" id="2.7.7.73" evidence="2"/>
<sequence length="556" mass="63959">MDKKKVVFQILDSYAEITITDQQDNIVFFEIGGKEYGCWYPEIDQDTSSPFIFVKNDTEYDYPHILPTSIPMDKNFANKYRYVCLDENDSTIPFLQSFEEKIIDIIEKLIHLLSLSDIEKAEEFQKEFLFYWNQAAEDTGICKLYIGKEREFQKLNAYKSNDGAVRFVANGICLNDANKKVNGSKKWRHLPELPVFYIPITDKRRVLPPTRDKKWTAENIVMLIYGKQFNRISHESYVKLGLEKIKTKYVGLVFEIEINGNYIDFAAIIEFRSTKNDTLLNKLKQEIVEVVPIVSKRTDYYYLCKQIGNEITLLDKKVLLIGAGSLGSYIARELVKTGVRSLTVYDKELLEEENLLRHTIGDLWVDCSKVFGLKCELERIHPEIHINAVEKNIDKNLLVAEMKKADLILFAVGSSTVQWEMNKILKEQKCNVKVIYTWLEAGGENSHILSIDYNKQGCFQCLFTDEQGCLINNKANNVSEIDVEAYKIRNGCGGTRVAYGNAVLLRTTAVLLDVIRKNFERAESTNNLINITPTDVIDVKDTFVERKCRCCGDEDI</sequence>
<dbReference type="Pfam" id="PF00899">
    <property type="entry name" value="ThiF"/>
    <property type="match status" value="1"/>
</dbReference>
<evidence type="ECO:0000313" key="2">
    <source>
        <dbReference type="EMBL" id="CUO18608.1"/>
    </source>
</evidence>
<dbReference type="InterPro" id="IPR000594">
    <property type="entry name" value="ThiF_NAD_FAD-bd"/>
</dbReference>
<evidence type="ECO:0000259" key="1">
    <source>
        <dbReference type="Pfam" id="PF00899"/>
    </source>
</evidence>
<accession>A0A174D3M2</accession>
<dbReference type="Proteomes" id="UP000095645">
    <property type="component" value="Unassembled WGS sequence"/>
</dbReference>
<reference evidence="2 3" key="1">
    <citation type="submission" date="2015-09" db="EMBL/GenBank/DDBJ databases">
        <authorList>
            <consortium name="Pathogen Informatics"/>
        </authorList>
    </citation>
    <scope>NUCLEOTIDE SEQUENCE [LARGE SCALE GENOMIC DNA]</scope>
    <source>
        <strain evidence="2 3">2789STDY5834861</strain>
    </source>
</reference>
<dbReference type="GO" id="GO:0008641">
    <property type="term" value="F:ubiquitin-like modifier activating enzyme activity"/>
    <property type="evidence" value="ECO:0007669"/>
    <property type="project" value="InterPro"/>
</dbReference>
<keyword evidence="2" id="KW-0548">Nucleotidyltransferase</keyword>
<dbReference type="SUPFAM" id="SSF69572">
    <property type="entry name" value="Activating enzymes of the ubiquitin-like proteins"/>
    <property type="match status" value="1"/>
</dbReference>
<keyword evidence="2" id="KW-0808">Transferase</keyword>
<dbReference type="AlphaFoldDB" id="A0A174D3M2"/>
<feature type="domain" description="THIF-type NAD/FAD binding fold" evidence="1">
    <location>
        <begin position="313"/>
        <end position="473"/>
    </location>
</feature>
<proteinExistence type="predicted"/>
<organism evidence="2 3">
    <name type="scientific">Blautia obeum</name>
    <dbReference type="NCBI Taxonomy" id="40520"/>
    <lineage>
        <taxon>Bacteria</taxon>
        <taxon>Bacillati</taxon>
        <taxon>Bacillota</taxon>
        <taxon>Clostridia</taxon>
        <taxon>Lachnospirales</taxon>
        <taxon>Lachnospiraceae</taxon>
        <taxon>Blautia</taxon>
    </lineage>
</organism>
<dbReference type="InterPro" id="IPR035985">
    <property type="entry name" value="Ubiquitin-activating_enz"/>
</dbReference>
<dbReference type="EMBL" id="CYZP01000017">
    <property type="protein sequence ID" value="CUO18608.1"/>
    <property type="molecule type" value="Genomic_DNA"/>
</dbReference>
<protein>
    <submittedName>
        <fullName evidence="2">Sulfur carrier protein ThiS adenylyltransferase</fullName>
        <ecNumber evidence="2">2.7.7.73</ecNumber>
    </submittedName>
</protein>
<evidence type="ECO:0000313" key="3">
    <source>
        <dbReference type="Proteomes" id="UP000095645"/>
    </source>
</evidence>
<name>A0A174D3M2_9FIRM</name>
<gene>
    <name evidence="2" type="primary">thiF</name>
    <name evidence="2" type="ORF">ERS852476_02121</name>
</gene>
<dbReference type="RefSeq" id="WP_023923215.1">
    <property type="nucleotide sequence ID" value="NZ_CYZP01000017.1"/>
</dbReference>
<dbReference type="GO" id="GO:0016779">
    <property type="term" value="F:nucleotidyltransferase activity"/>
    <property type="evidence" value="ECO:0007669"/>
    <property type="project" value="UniProtKB-KW"/>
</dbReference>